<sequence>MFTVTNHTDKTCSITIGFKKEIYFNIFENLLLNHYVSQTFEDRGKNGNVMTGYLEKKKVVLTLYRSTCLLHIQGAATLKWYNDQFPLFLERFHEISLAENSNSRVEDVKLEAATSEEAIIPPTESSSYASLPTMSPIHSSTPVRNVSKAVNNHGTLPRVAELEKKVNTLQEQIGILVQQIKDISTTESNKPELKPTTNTCTNKPPLLKTPNVKPANNLTTGNKILIIDSSILGRVRSRYLKKKMFRLNQLKVLHYL</sequence>
<keyword evidence="2" id="KW-1185">Reference proteome</keyword>
<gene>
    <name evidence="1" type="ORF">SNE40_003953</name>
</gene>
<dbReference type="AlphaFoldDB" id="A0AAN8Q617"/>
<dbReference type="EMBL" id="JAZGQO010000002">
    <property type="protein sequence ID" value="KAK6192500.1"/>
    <property type="molecule type" value="Genomic_DNA"/>
</dbReference>
<accession>A0AAN8Q617</accession>
<name>A0AAN8Q617_PATCE</name>
<reference evidence="1 2" key="1">
    <citation type="submission" date="2024-01" db="EMBL/GenBank/DDBJ databases">
        <title>The genome of the rayed Mediterranean limpet Patella caerulea (Linnaeus, 1758).</title>
        <authorList>
            <person name="Anh-Thu Weber A."/>
            <person name="Halstead-Nussloch G."/>
        </authorList>
    </citation>
    <scope>NUCLEOTIDE SEQUENCE [LARGE SCALE GENOMIC DNA]</scope>
    <source>
        <strain evidence="1">AATW-2023a</strain>
        <tissue evidence="1">Whole specimen</tissue>
    </source>
</reference>
<organism evidence="1 2">
    <name type="scientific">Patella caerulea</name>
    <name type="common">Rayed Mediterranean limpet</name>
    <dbReference type="NCBI Taxonomy" id="87958"/>
    <lineage>
        <taxon>Eukaryota</taxon>
        <taxon>Metazoa</taxon>
        <taxon>Spiralia</taxon>
        <taxon>Lophotrochozoa</taxon>
        <taxon>Mollusca</taxon>
        <taxon>Gastropoda</taxon>
        <taxon>Patellogastropoda</taxon>
        <taxon>Patelloidea</taxon>
        <taxon>Patellidae</taxon>
        <taxon>Patella</taxon>
    </lineage>
</organism>
<evidence type="ECO:0000313" key="1">
    <source>
        <dbReference type="EMBL" id="KAK6192500.1"/>
    </source>
</evidence>
<protein>
    <submittedName>
        <fullName evidence="1">Uncharacterized protein</fullName>
    </submittedName>
</protein>
<comment type="caution">
    <text evidence="1">The sequence shown here is derived from an EMBL/GenBank/DDBJ whole genome shotgun (WGS) entry which is preliminary data.</text>
</comment>
<dbReference type="Proteomes" id="UP001347796">
    <property type="component" value="Unassembled WGS sequence"/>
</dbReference>
<evidence type="ECO:0000313" key="2">
    <source>
        <dbReference type="Proteomes" id="UP001347796"/>
    </source>
</evidence>
<proteinExistence type="predicted"/>